<dbReference type="GO" id="GO:0005524">
    <property type="term" value="F:ATP binding"/>
    <property type="evidence" value="ECO:0007669"/>
    <property type="project" value="UniProtKB-KW"/>
</dbReference>
<dbReference type="GO" id="GO:0004674">
    <property type="term" value="F:protein serine/threonine kinase activity"/>
    <property type="evidence" value="ECO:0007669"/>
    <property type="project" value="UniProtKB-KW"/>
</dbReference>
<dbReference type="EMBL" id="JACEGQ020000001">
    <property type="protein sequence ID" value="KAH8518480.1"/>
    <property type="molecule type" value="Genomic_DNA"/>
</dbReference>
<name>A0A8T2ZMC9_POPDE</name>
<dbReference type="PANTHER" id="PTHR27002">
    <property type="entry name" value="RECEPTOR-LIKE SERINE/THREONINE-PROTEIN KINASE SD1-8"/>
    <property type="match status" value="1"/>
</dbReference>
<evidence type="ECO:0000256" key="2">
    <source>
        <dbReference type="ARBA" id="ARBA00022679"/>
    </source>
</evidence>
<keyword evidence="6" id="KW-0472">Membrane</keyword>
<dbReference type="AlphaFoldDB" id="A0A8T2ZMC9"/>
<keyword evidence="4" id="KW-0418">Kinase</keyword>
<keyword evidence="2" id="KW-0808">Transferase</keyword>
<comment type="caution">
    <text evidence="7">The sequence shown here is derived from an EMBL/GenBank/DDBJ whole genome shotgun (WGS) entry which is preliminary data.</text>
</comment>
<feature type="non-terminal residue" evidence="7">
    <location>
        <position position="123"/>
    </location>
</feature>
<dbReference type="PANTHER" id="PTHR27002:SF616">
    <property type="entry name" value="RECEPTOR-LIKE SERINE_THREONINE-PROTEIN KINASE"/>
    <property type="match status" value="1"/>
</dbReference>
<evidence type="ECO:0000313" key="8">
    <source>
        <dbReference type="Proteomes" id="UP000807159"/>
    </source>
</evidence>
<evidence type="ECO:0000256" key="6">
    <source>
        <dbReference type="SAM" id="Phobius"/>
    </source>
</evidence>
<keyword evidence="5" id="KW-0067">ATP-binding</keyword>
<dbReference type="Gene3D" id="3.30.200.20">
    <property type="entry name" value="Phosphorylase Kinase, domain 1"/>
    <property type="match status" value="1"/>
</dbReference>
<feature type="transmembrane region" description="Helical" evidence="6">
    <location>
        <begin position="31"/>
        <end position="52"/>
    </location>
</feature>
<gene>
    <name evidence="7" type="ORF">H0E87_000365</name>
</gene>
<protein>
    <submittedName>
        <fullName evidence="7">Uncharacterized protein</fullName>
    </submittedName>
</protein>
<evidence type="ECO:0000256" key="1">
    <source>
        <dbReference type="ARBA" id="ARBA00022527"/>
    </source>
</evidence>
<keyword evidence="1" id="KW-0723">Serine/threonine-protein kinase</keyword>
<dbReference type="GO" id="GO:0005886">
    <property type="term" value="C:plasma membrane"/>
    <property type="evidence" value="ECO:0007669"/>
    <property type="project" value="TreeGrafter"/>
</dbReference>
<evidence type="ECO:0000256" key="4">
    <source>
        <dbReference type="ARBA" id="ARBA00022777"/>
    </source>
</evidence>
<evidence type="ECO:0000256" key="3">
    <source>
        <dbReference type="ARBA" id="ARBA00022741"/>
    </source>
</evidence>
<sequence>FFSGFLTIYSSFNIIKADREEAKDKPKMKNAVITTATIFVVLGILVASYCLWKSKAKCAAHLKVYFPVLDRMENYRKNDHEIDDGQKEDLELPHFEFTAVANVTNNFSINNKLGGGGYGPVYG</sequence>
<keyword evidence="3" id="KW-0547">Nucleotide-binding</keyword>
<accession>A0A8T2ZMC9</accession>
<reference evidence="7" key="1">
    <citation type="journal article" date="2021" name="J. Hered.">
        <title>Genome Assembly of Salicaceae Populus deltoides (Eastern Cottonwood) I-69 Based on Nanopore Sequencing and Hi-C Technologies.</title>
        <authorList>
            <person name="Bai S."/>
            <person name="Wu H."/>
            <person name="Zhang J."/>
            <person name="Pan Z."/>
            <person name="Zhao W."/>
            <person name="Li Z."/>
            <person name="Tong C."/>
        </authorList>
    </citation>
    <scope>NUCLEOTIDE SEQUENCE</scope>
    <source>
        <tissue evidence="7">Leaf</tissue>
    </source>
</reference>
<proteinExistence type="predicted"/>
<feature type="non-terminal residue" evidence="7">
    <location>
        <position position="1"/>
    </location>
</feature>
<dbReference type="Proteomes" id="UP000807159">
    <property type="component" value="Chromosome 1"/>
</dbReference>
<evidence type="ECO:0000313" key="7">
    <source>
        <dbReference type="EMBL" id="KAH8518480.1"/>
    </source>
</evidence>
<keyword evidence="6" id="KW-1133">Transmembrane helix</keyword>
<organism evidence="7 8">
    <name type="scientific">Populus deltoides</name>
    <name type="common">Eastern poplar</name>
    <name type="synonym">Eastern cottonwood</name>
    <dbReference type="NCBI Taxonomy" id="3696"/>
    <lineage>
        <taxon>Eukaryota</taxon>
        <taxon>Viridiplantae</taxon>
        <taxon>Streptophyta</taxon>
        <taxon>Embryophyta</taxon>
        <taxon>Tracheophyta</taxon>
        <taxon>Spermatophyta</taxon>
        <taxon>Magnoliopsida</taxon>
        <taxon>eudicotyledons</taxon>
        <taxon>Gunneridae</taxon>
        <taxon>Pentapetalae</taxon>
        <taxon>rosids</taxon>
        <taxon>fabids</taxon>
        <taxon>Malpighiales</taxon>
        <taxon>Salicaceae</taxon>
        <taxon>Saliceae</taxon>
        <taxon>Populus</taxon>
    </lineage>
</organism>
<keyword evidence="6" id="KW-0812">Transmembrane</keyword>
<evidence type="ECO:0000256" key="5">
    <source>
        <dbReference type="ARBA" id="ARBA00022840"/>
    </source>
</evidence>
<keyword evidence="8" id="KW-1185">Reference proteome</keyword>